<evidence type="ECO:0000313" key="2">
    <source>
        <dbReference type="EMBL" id="RSL98350.1"/>
    </source>
</evidence>
<dbReference type="STRING" id="1325735.A0A428T8I8"/>
<dbReference type="Proteomes" id="UP000287144">
    <property type="component" value="Unassembled WGS sequence"/>
</dbReference>
<organism evidence="2 3">
    <name type="scientific">Fusarium oligoseptatum</name>
    <dbReference type="NCBI Taxonomy" id="2604345"/>
    <lineage>
        <taxon>Eukaryota</taxon>
        <taxon>Fungi</taxon>
        <taxon>Dikarya</taxon>
        <taxon>Ascomycota</taxon>
        <taxon>Pezizomycotina</taxon>
        <taxon>Sordariomycetes</taxon>
        <taxon>Hypocreomycetidae</taxon>
        <taxon>Hypocreales</taxon>
        <taxon>Nectriaceae</taxon>
        <taxon>Fusarium</taxon>
        <taxon>Fusarium solani species complex</taxon>
    </lineage>
</organism>
<dbReference type="EMBL" id="NKCK01000116">
    <property type="protein sequence ID" value="RSL98350.1"/>
    <property type="molecule type" value="Genomic_DNA"/>
</dbReference>
<sequence length="1069" mass="116997">MTITIAQDAELMTNIIAANPVPASRRFFAFTDEQKHPAILSQSEDLKLLLTIHIDGKPQQKNLGEIWGLSGDVQSCHLVQASDLKVFITVATDAGDSNSHFYLIQGVMPSELLISDSDKITEATGLFPTVHGIYTSNFTVSVGSGKLPMIFVALQPWDRITKEDQLAYIDATLDKNGHLKLALNKSWKLATNPLKILYVEFGTCRLGDGAFVLYETTNGLKLQFRTFGRRTFTTERTAPSGATCLASYIDPVSNASVLLVGGDKITQYGYDDYKESSGTGTTMSVSPPSGLNDMHTVQEGDSLTLWFTTSSNAAYYYSTSAKSLDQGTLIPLLPEGQGGQLSSMIHTSTDGSTLVKSLVSVNETGNLTMLQQASDTGMWTTHPIYVTADGDNIEVDSFAIRIRAVSSQPTSENEYTAACSLHLSASGYARVLRNGRADALHQDGEWFSTDHTGTITLMVPAADISCHTITIDKFKAPNDHVISLNTPLLNPSSKLAAKLSDIKTADDLLNAKTQSGKHLIAPGSLSKDDANKVAPMIHSLSELHKTLESQGGISEETDKSSSSETSPWDIFQFIFEKVKDVVEWIVEKVGDVWHFVCEWAGKTYRFLLDKVVSVGKALSWLFAKIGVGVKAIMDFAGFLFDMDYLDDLDKTVHSVASSLKDALKARKKPDAASITTNTTKDSGSEIQDGVGYTWTSYQLHHGGFVENLSSHGSSTDVRKSVKDDDPLKLAYDDLLKEVKTITKLAEETGQAFTKLYQAQCDSSEFLDTIKDAAVDAICDTIGNLVSALVQAARFIIKTFNEMGNYVIDIPIPCFKALWKKISGGRDLTLFNFIALLTAIPASVIHKLTVNCRKEAPKLNGKVNSEVFRKYVQNDPSIDKQVSEDLTIVAKAAVIAVGTLSFDVAVIMYAMTSVVDLPNGCDISPWFGNIIDCVMLNFSALGLYFSWPKKSGIDGTLRWTIWSLQLSNVVFTTFTRIFGFVTKVPRYETKRLVGVWEMITGVAIYALQMTMAADEHNLPEGDAEKDDDMTTLHQVEDTFELVGCAGFMAAALADHIQPQVTRQQQIHRVL</sequence>
<evidence type="ECO:0000256" key="1">
    <source>
        <dbReference type="SAM" id="Phobius"/>
    </source>
</evidence>
<feature type="transmembrane region" description="Helical" evidence="1">
    <location>
        <begin position="922"/>
        <end position="946"/>
    </location>
</feature>
<accession>A0A428T8I8</accession>
<dbReference type="AlphaFoldDB" id="A0A428T8I8"/>
<feature type="transmembrane region" description="Helical" evidence="1">
    <location>
        <begin position="958"/>
        <end position="980"/>
    </location>
</feature>
<proteinExistence type="predicted"/>
<reference evidence="2 3" key="1">
    <citation type="submission" date="2017-06" db="EMBL/GenBank/DDBJ databases">
        <title>Comparative genomic analysis of Ambrosia Fusariam Clade fungi.</title>
        <authorList>
            <person name="Stajich J.E."/>
            <person name="Carrillo J."/>
            <person name="Kijimoto T."/>
            <person name="Eskalen A."/>
            <person name="O'Donnell K."/>
            <person name="Kasson M."/>
        </authorList>
    </citation>
    <scope>NUCLEOTIDE SEQUENCE [LARGE SCALE GENOMIC DNA]</scope>
    <source>
        <strain evidence="2 3">NRRL62579</strain>
    </source>
</reference>
<evidence type="ECO:0000313" key="3">
    <source>
        <dbReference type="Proteomes" id="UP000287144"/>
    </source>
</evidence>
<feature type="transmembrane region" description="Helical" evidence="1">
    <location>
        <begin position="887"/>
        <end position="910"/>
    </location>
</feature>
<name>A0A428T8I8_9HYPO</name>
<keyword evidence="3" id="KW-1185">Reference proteome</keyword>
<comment type="caution">
    <text evidence="2">The sequence shown here is derived from an EMBL/GenBank/DDBJ whole genome shotgun (WGS) entry which is preliminary data.</text>
</comment>
<keyword evidence="1" id="KW-0472">Membrane</keyword>
<keyword evidence="1" id="KW-1133">Transmembrane helix</keyword>
<gene>
    <name evidence="2" type="ORF">CEP52_010361</name>
</gene>
<protein>
    <submittedName>
        <fullName evidence="2">Uncharacterized protein</fullName>
    </submittedName>
</protein>
<keyword evidence="1" id="KW-0812">Transmembrane</keyword>
<feature type="transmembrane region" description="Helical" evidence="1">
    <location>
        <begin position="829"/>
        <end position="849"/>
    </location>
</feature>